<sequence>MQPPPPPAHPTPPRLALLRRQQPARHNASDPQCPAHDEPAQQSRADAGEQYIQQQQLAAQSAAAAAGAGASGSGGTAAGSAAGTGPSGSAYNPQLLEQQIRLSQLQQLQQLQNRYSNSSGQSPGILPTTPLLDPSRQGSASGDQYSGLPTPAPSGEIRPQRPPLDFLSPANFTMDPLPHALMPSPSPSTPSQNPIRIRSTPKSDVLFLVDPDAADSESESDAGLLAYAGWQCKYQWR</sequence>
<accession>A0A9P5NRD6</accession>
<dbReference type="AlphaFoldDB" id="A0A9P5NRD6"/>
<organism evidence="2 3">
    <name type="scientific">Gymnopilus junonius</name>
    <name type="common">Spectacular rustgill mushroom</name>
    <name type="synonym">Gymnopilus spectabilis subsp. junonius</name>
    <dbReference type="NCBI Taxonomy" id="109634"/>
    <lineage>
        <taxon>Eukaryota</taxon>
        <taxon>Fungi</taxon>
        <taxon>Dikarya</taxon>
        <taxon>Basidiomycota</taxon>
        <taxon>Agaricomycotina</taxon>
        <taxon>Agaricomycetes</taxon>
        <taxon>Agaricomycetidae</taxon>
        <taxon>Agaricales</taxon>
        <taxon>Agaricineae</taxon>
        <taxon>Hymenogastraceae</taxon>
        <taxon>Gymnopilus</taxon>
    </lineage>
</organism>
<gene>
    <name evidence="2" type="ORF">CPB84DRAFT_1845580</name>
</gene>
<name>A0A9P5NRD6_GYMJU</name>
<feature type="region of interest" description="Disordered" evidence="1">
    <location>
        <begin position="110"/>
        <end position="200"/>
    </location>
</feature>
<reference evidence="2" key="1">
    <citation type="submission" date="2020-11" db="EMBL/GenBank/DDBJ databases">
        <authorList>
            <consortium name="DOE Joint Genome Institute"/>
            <person name="Ahrendt S."/>
            <person name="Riley R."/>
            <person name="Andreopoulos W."/>
            <person name="LaButti K."/>
            <person name="Pangilinan J."/>
            <person name="Ruiz-duenas F.J."/>
            <person name="Barrasa J.M."/>
            <person name="Sanchez-Garcia M."/>
            <person name="Camarero S."/>
            <person name="Miyauchi S."/>
            <person name="Serrano A."/>
            <person name="Linde D."/>
            <person name="Babiker R."/>
            <person name="Drula E."/>
            <person name="Ayuso-Fernandez I."/>
            <person name="Pacheco R."/>
            <person name="Padilla G."/>
            <person name="Ferreira P."/>
            <person name="Barriuso J."/>
            <person name="Kellner H."/>
            <person name="Castanera R."/>
            <person name="Alfaro M."/>
            <person name="Ramirez L."/>
            <person name="Pisabarro A.G."/>
            <person name="Kuo A."/>
            <person name="Tritt A."/>
            <person name="Lipzen A."/>
            <person name="He G."/>
            <person name="Yan M."/>
            <person name="Ng V."/>
            <person name="Cullen D."/>
            <person name="Martin F."/>
            <person name="Rosso M.-N."/>
            <person name="Henrissat B."/>
            <person name="Hibbett D."/>
            <person name="Martinez A.T."/>
            <person name="Grigoriev I.V."/>
        </authorList>
    </citation>
    <scope>NUCLEOTIDE SEQUENCE</scope>
    <source>
        <strain evidence="2">AH 44721</strain>
    </source>
</reference>
<feature type="compositionally biased region" description="Low complexity" evidence="1">
    <location>
        <begin position="78"/>
        <end position="95"/>
    </location>
</feature>
<feature type="compositionally biased region" description="Pro residues" evidence="1">
    <location>
        <begin position="1"/>
        <end position="13"/>
    </location>
</feature>
<feature type="compositionally biased region" description="Low complexity" evidence="1">
    <location>
        <begin position="58"/>
        <end position="68"/>
    </location>
</feature>
<comment type="caution">
    <text evidence="2">The sequence shown here is derived from an EMBL/GenBank/DDBJ whole genome shotgun (WGS) entry which is preliminary data.</text>
</comment>
<dbReference type="Proteomes" id="UP000724874">
    <property type="component" value="Unassembled WGS sequence"/>
</dbReference>
<evidence type="ECO:0000313" key="2">
    <source>
        <dbReference type="EMBL" id="KAF8903908.1"/>
    </source>
</evidence>
<proteinExistence type="predicted"/>
<protein>
    <submittedName>
        <fullName evidence="2">Uncharacterized protein</fullName>
    </submittedName>
</protein>
<feature type="compositionally biased region" description="Polar residues" evidence="1">
    <location>
        <begin position="113"/>
        <end position="122"/>
    </location>
</feature>
<evidence type="ECO:0000256" key="1">
    <source>
        <dbReference type="SAM" id="MobiDB-lite"/>
    </source>
</evidence>
<dbReference type="EMBL" id="JADNYJ010000028">
    <property type="protein sequence ID" value="KAF8903908.1"/>
    <property type="molecule type" value="Genomic_DNA"/>
</dbReference>
<keyword evidence="3" id="KW-1185">Reference proteome</keyword>
<feature type="region of interest" description="Disordered" evidence="1">
    <location>
        <begin position="1"/>
        <end position="95"/>
    </location>
</feature>
<evidence type="ECO:0000313" key="3">
    <source>
        <dbReference type="Proteomes" id="UP000724874"/>
    </source>
</evidence>